<dbReference type="InterPro" id="IPR036909">
    <property type="entry name" value="Cyt_c-like_dom_sf"/>
</dbReference>
<reference evidence="9 11" key="2">
    <citation type="submission" date="2014-10" db="EMBL/GenBank/DDBJ databases">
        <title>Paracoccus sanguinis sp. nov., isolated from clinical specimens of New York State patients.</title>
        <authorList>
            <person name="Mingle L.A."/>
            <person name="Cole J.A."/>
            <person name="Lapierre P."/>
            <person name="Musser K.A."/>
        </authorList>
    </citation>
    <scope>NUCLEOTIDE SEQUENCE [LARGE SCALE GENOMIC DNA]</scope>
    <source>
        <strain evidence="9 11">JCM 14014</strain>
    </source>
</reference>
<dbReference type="GO" id="GO:0009055">
    <property type="term" value="F:electron transfer activity"/>
    <property type="evidence" value="ECO:0007669"/>
    <property type="project" value="InterPro"/>
</dbReference>
<evidence type="ECO:0000313" key="9">
    <source>
        <dbReference type="EMBL" id="KGJ06535.1"/>
    </source>
</evidence>
<keyword evidence="4" id="KW-0249">Electron transport</keyword>
<evidence type="ECO:0000256" key="4">
    <source>
        <dbReference type="ARBA" id="ARBA00022982"/>
    </source>
</evidence>
<dbReference type="Gene3D" id="1.10.760.10">
    <property type="entry name" value="Cytochrome c-like domain"/>
    <property type="match status" value="1"/>
</dbReference>
<evidence type="ECO:0000313" key="10">
    <source>
        <dbReference type="EMBL" id="SFA37810.1"/>
    </source>
</evidence>
<dbReference type="AlphaFoldDB" id="A0A099F787"/>
<proteinExistence type="predicted"/>
<dbReference type="Proteomes" id="UP000029846">
    <property type="component" value="Unassembled WGS sequence"/>
</dbReference>
<dbReference type="InterPro" id="IPR002327">
    <property type="entry name" value="Cyt_c_1A/1B"/>
</dbReference>
<dbReference type="RefSeq" id="WP_036738511.1">
    <property type="nucleotide sequence ID" value="NZ_FOJO01000001.1"/>
</dbReference>
<evidence type="ECO:0000256" key="7">
    <source>
        <dbReference type="SAM" id="SignalP"/>
    </source>
</evidence>
<evidence type="ECO:0000256" key="2">
    <source>
        <dbReference type="ARBA" id="ARBA00022617"/>
    </source>
</evidence>
<feature type="signal peptide" evidence="7">
    <location>
        <begin position="1"/>
        <end position="20"/>
    </location>
</feature>
<dbReference type="EMBL" id="JRKN01000002">
    <property type="protein sequence ID" value="KGJ06535.1"/>
    <property type="molecule type" value="Genomic_DNA"/>
</dbReference>
<dbReference type="EMBL" id="FOJO01000001">
    <property type="protein sequence ID" value="SFA37810.1"/>
    <property type="molecule type" value="Genomic_DNA"/>
</dbReference>
<evidence type="ECO:0000256" key="5">
    <source>
        <dbReference type="ARBA" id="ARBA00023004"/>
    </source>
</evidence>
<evidence type="ECO:0000256" key="1">
    <source>
        <dbReference type="ARBA" id="ARBA00022448"/>
    </source>
</evidence>
<keyword evidence="11" id="KW-1185">Reference proteome</keyword>
<organism evidence="9 11">
    <name type="scientific">Paracoccus halophilus</name>
    <dbReference type="NCBI Taxonomy" id="376733"/>
    <lineage>
        <taxon>Bacteria</taxon>
        <taxon>Pseudomonadati</taxon>
        <taxon>Pseudomonadota</taxon>
        <taxon>Alphaproteobacteria</taxon>
        <taxon>Rhodobacterales</taxon>
        <taxon>Paracoccaceae</taxon>
        <taxon>Paracoccus</taxon>
    </lineage>
</organism>
<dbReference type="OrthoDB" id="9805828at2"/>
<keyword evidence="7" id="KW-0732">Signal</keyword>
<dbReference type="PROSITE" id="PS51007">
    <property type="entry name" value="CYTC"/>
    <property type="match status" value="1"/>
</dbReference>
<feature type="domain" description="Cytochrome c" evidence="8">
    <location>
        <begin position="24"/>
        <end position="138"/>
    </location>
</feature>
<evidence type="ECO:0000259" key="8">
    <source>
        <dbReference type="PROSITE" id="PS51007"/>
    </source>
</evidence>
<dbReference type="SUPFAM" id="SSF46626">
    <property type="entry name" value="Cytochrome c"/>
    <property type="match status" value="1"/>
</dbReference>
<accession>A0A099F787</accession>
<name>A0A099F787_9RHOB</name>
<keyword evidence="2 6" id="KW-0349">Heme</keyword>
<evidence type="ECO:0000313" key="12">
    <source>
        <dbReference type="Proteomes" id="UP000182312"/>
    </source>
</evidence>
<sequence length="159" mass="16558">MKISMIATFAAMIVAVPAMAQDAGDPAKGEKEFNKCKACHMVQAPDGTDIVKGGKTGPNLYGVVGRKAGAAEGFKFSDALIKLGEAGEIWTPEDLEHYITDPNSYVEEKTGEGKLKTKMTFKLRKGQADVVAFLAAHSPDAGAAPAEGAAEEAAEAASN</sequence>
<protein>
    <submittedName>
        <fullName evidence="9 10">Cytochrome c</fullName>
    </submittedName>
</protein>
<dbReference type="Proteomes" id="UP000182312">
    <property type="component" value="Unassembled WGS sequence"/>
</dbReference>
<keyword evidence="1" id="KW-0813">Transport</keyword>
<keyword evidence="5 6" id="KW-0408">Iron</keyword>
<gene>
    <name evidence="9" type="ORF">IT41_02530</name>
    <name evidence="10" type="ORF">SAMN04487972_10112</name>
</gene>
<evidence type="ECO:0000256" key="6">
    <source>
        <dbReference type="PROSITE-ProRule" id="PRU00433"/>
    </source>
</evidence>
<reference evidence="10 12" key="3">
    <citation type="submission" date="2016-10" db="EMBL/GenBank/DDBJ databases">
        <authorList>
            <person name="de Groot N.N."/>
        </authorList>
    </citation>
    <scope>NUCLEOTIDE SEQUENCE [LARGE SCALE GENOMIC DNA]</scope>
    <source>
        <strain evidence="10 12">CGMCC 1.6117</strain>
    </source>
</reference>
<dbReference type="PANTHER" id="PTHR11961">
    <property type="entry name" value="CYTOCHROME C"/>
    <property type="match status" value="1"/>
</dbReference>
<evidence type="ECO:0000256" key="3">
    <source>
        <dbReference type="ARBA" id="ARBA00022723"/>
    </source>
</evidence>
<keyword evidence="3 6" id="KW-0479">Metal-binding</keyword>
<dbReference type="GO" id="GO:0046872">
    <property type="term" value="F:metal ion binding"/>
    <property type="evidence" value="ECO:0007669"/>
    <property type="project" value="UniProtKB-KW"/>
</dbReference>
<dbReference type="GO" id="GO:0020037">
    <property type="term" value="F:heme binding"/>
    <property type="evidence" value="ECO:0007669"/>
    <property type="project" value="InterPro"/>
</dbReference>
<dbReference type="STRING" id="376733.SAMN04487972_10112"/>
<evidence type="ECO:0000313" key="11">
    <source>
        <dbReference type="Proteomes" id="UP000029846"/>
    </source>
</evidence>
<reference evidence="9 11" key="1">
    <citation type="submission" date="2014-09" db="EMBL/GenBank/DDBJ databases">
        <authorList>
            <person name="McGinnis J.M."/>
            <person name="Wolfgang W.J."/>
        </authorList>
    </citation>
    <scope>NUCLEOTIDE SEQUENCE [LARGE SCALE GENOMIC DNA]</scope>
    <source>
        <strain evidence="9 11">JCM 14014</strain>
    </source>
</reference>
<feature type="chain" id="PRO_5010409475" evidence="7">
    <location>
        <begin position="21"/>
        <end position="159"/>
    </location>
</feature>
<dbReference type="eggNOG" id="COG3474">
    <property type="taxonomic scope" value="Bacteria"/>
</dbReference>
<dbReference type="InterPro" id="IPR009056">
    <property type="entry name" value="Cyt_c-like_dom"/>
</dbReference>